<dbReference type="EMBL" id="MCFL01000015">
    <property type="protein sequence ID" value="ORZ36869.1"/>
    <property type="molecule type" value="Genomic_DNA"/>
</dbReference>
<keyword evidence="2 7" id="KW-0436">Ligase</keyword>
<comment type="similarity">
    <text evidence="1 7">Belongs to the ATP-dependent AMP-binding enzyme family.</text>
</comment>
<protein>
    <recommendedName>
        <fullName evidence="6 7">Long-chain-fatty-acid--CoA ligase</fullName>
        <ecNumber evidence="6 7">6.2.1.3</ecNumber>
    </recommendedName>
</protein>
<evidence type="ECO:0000259" key="9">
    <source>
        <dbReference type="Pfam" id="PF00501"/>
    </source>
</evidence>
<proteinExistence type="inferred from homology"/>
<keyword evidence="7" id="KW-0443">Lipid metabolism</keyword>
<dbReference type="GO" id="GO:0005783">
    <property type="term" value="C:endoplasmic reticulum"/>
    <property type="evidence" value="ECO:0007669"/>
    <property type="project" value="TreeGrafter"/>
</dbReference>
<dbReference type="InterPro" id="IPR045311">
    <property type="entry name" value="LC-FACS_euk"/>
</dbReference>
<comment type="function">
    <text evidence="7">Catalyzes the conversion of long-chain fatty acids to their active form acyl-CoAs for both synthesis of cellular lipids, and degradation via beta-oxidation.</text>
</comment>
<evidence type="ECO:0000256" key="8">
    <source>
        <dbReference type="SAM" id="MobiDB-lite"/>
    </source>
</evidence>
<organism evidence="10 11">
    <name type="scientific">Catenaria anguillulae PL171</name>
    <dbReference type="NCBI Taxonomy" id="765915"/>
    <lineage>
        <taxon>Eukaryota</taxon>
        <taxon>Fungi</taxon>
        <taxon>Fungi incertae sedis</taxon>
        <taxon>Blastocladiomycota</taxon>
        <taxon>Blastocladiomycetes</taxon>
        <taxon>Blastocladiales</taxon>
        <taxon>Catenariaceae</taxon>
        <taxon>Catenaria</taxon>
    </lineage>
</organism>
<comment type="caution">
    <text evidence="10">The sequence shown here is derived from an EMBL/GenBank/DDBJ whole genome shotgun (WGS) entry which is preliminary data.</text>
</comment>
<dbReference type="GO" id="GO:0016020">
    <property type="term" value="C:membrane"/>
    <property type="evidence" value="ECO:0007669"/>
    <property type="project" value="TreeGrafter"/>
</dbReference>
<feature type="region of interest" description="Disordered" evidence="8">
    <location>
        <begin position="1"/>
        <end position="26"/>
    </location>
</feature>
<dbReference type="InterPro" id="IPR042099">
    <property type="entry name" value="ANL_N_sf"/>
</dbReference>
<dbReference type="CDD" id="cd05927">
    <property type="entry name" value="LC-FACS_euk"/>
    <property type="match status" value="1"/>
</dbReference>
<evidence type="ECO:0000313" key="11">
    <source>
        <dbReference type="Proteomes" id="UP000193411"/>
    </source>
</evidence>
<dbReference type="InterPro" id="IPR020845">
    <property type="entry name" value="AMP-binding_CS"/>
</dbReference>
<evidence type="ECO:0000256" key="4">
    <source>
        <dbReference type="ARBA" id="ARBA00022832"/>
    </source>
</evidence>
<dbReference type="EC" id="6.2.1.3" evidence="6 7"/>
<evidence type="ECO:0000256" key="7">
    <source>
        <dbReference type="RuleBase" id="RU369030"/>
    </source>
</evidence>
<evidence type="ECO:0000256" key="6">
    <source>
        <dbReference type="ARBA" id="ARBA00026121"/>
    </source>
</evidence>
<dbReference type="STRING" id="765915.A0A1Y2HQP8"/>
<evidence type="ECO:0000256" key="2">
    <source>
        <dbReference type="ARBA" id="ARBA00022598"/>
    </source>
</evidence>
<feature type="domain" description="AMP-dependent synthetase/ligase" evidence="9">
    <location>
        <begin position="76"/>
        <end position="481"/>
    </location>
</feature>
<evidence type="ECO:0000313" key="10">
    <source>
        <dbReference type="EMBL" id="ORZ36869.1"/>
    </source>
</evidence>
<keyword evidence="4 7" id="KW-0276">Fatty acid metabolism</keyword>
<dbReference type="Proteomes" id="UP000193411">
    <property type="component" value="Unassembled WGS sequence"/>
</dbReference>
<reference evidence="10 11" key="1">
    <citation type="submission" date="2016-07" db="EMBL/GenBank/DDBJ databases">
        <title>Pervasive Adenine N6-methylation of Active Genes in Fungi.</title>
        <authorList>
            <consortium name="DOE Joint Genome Institute"/>
            <person name="Mondo S.J."/>
            <person name="Dannebaum R.O."/>
            <person name="Kuo R.C."/>
            <person name="Labutti K."/>
            <person name="Haridas S."/>
            <person name="Kuo A."/>
            <person name="Salamov A."/>
            <person name="Ahrendt S.R."/>
            <person name="Lipzen A."/>
            <person name="Sullivan W."/>
            <person name="Andreopoulos W.B."/>
            <person name="Clum A."/>
            <person name="Lindquist E."/>
            <person name="Daum C."/>
            <person name="Ramamoorthy G.K."/>
            <person name="Gryganskyi A."/>
            <person name="Culley D."/>
            <person name="Magnuson J.K."/>
            <person name="James T.Y."/>
            <person name="O'Malley M.A."/>
            <person name="Stajich J.E."/>
            <person name="Spatafora J.W."/>
            <person name="Visel A."/>
            <person name="Grigoriev I.V."/>
        </authorList>
    </citation>
    <scope>NUCLEOTIDE SEQUENCE [LARGE SCALE GENOMIC DNA]</scope>
    <source>
        <strain evidence="10 11">PL171</strain>
    </source>
</reference>
<evidence type="ECO:0000256" key="3">
    <source>
        <dbReference type="ARBA" id="ARBA00022741"/>
    </source>
</evidence>
<evidence type="ECO:0000256" key="1">
    <source>
        <dbReference type="ARBA" id="ARBA00006432"/>
    </source>
</evidence>
<dbReference type="Gene3D" id="3.40.50.12780">
    <property type="entry name" value="N-terminal domain of ligase-like"/>
    <property type="match status" value="1"/>
</dbReference>
<dbReference type="PANTHER" id="PTHR43272:SF33">
    <property type="entry name" value="AMP-BINDING DOMAIN-CONTAINING PROTEIN-RELATED"/>
    <property type="match status" value="1"/>
</dbReference>
<dbReference type="GO" id="GO:0004467">
    <property type="term" value="F:long-chain fatty acid-CoA ligase activity"/>
    <property type="evidence" value="ECO:0007669"/>
    <property type="project" value="UniProtKB-EC"/>
</dbReference>
<gene>
    <name evidence="10" type="ORF">BCR44DRAFT_49634</name>
</gene>
<sequence length="658" mass="72718">MPRQRWTKDSFTIEEPGAPTVAGEGKPRRAAYLGNSELYTTPAGINNLHENFLTGVKISGDAPYLGRRKMTGGVAGEFEWESYNQVYTRVKNLGSGLVGFGLGVQDPLGLFSVNRSEWVIGEQASYMYSLVTVPLYDTLGIEAIEHILNQTEMKVCMATYDKAQVLLKYKSRLPMLTTVVVMDEFPEQFIADCKAVGLVAIGMAAVESQGAQVQREPRLPEPDHLATICYTSGTTGVPKGAMLTHRNMLSCATSLQIISKYRRFPALGKDDVHISYLPLAHVFERAIQQLVVFHGARVGFYQGDTLKLLDDVAELKPTFFVSVPRLFNRIYDKVWAGVKAKGGVAEFLFKTAFAQKKSGVKRGTLNHMLWDKLVFANVRAKLGGRVRFLFTGSAPISADVMEFLRICFSCDVLEGYGQTESSAGISITFAGDYAGGNIGVPIPCGIVKLVDVPSMNYTSADTPYPRGEICIKGNQVFKGYYKEPEKTKEALDADGWLHTGDVGMWDEYGRLVIVDRVKNIFKLAQGEYIAPEKIENVYAKHELVAQAFVYGDSLKASLVGVVIPDAETLVPWAKAQGYSGDFEELCKNAEIKKKILSMLVSHGKANDLKGFENVRDIHVDSELFSVENNLLTPTFKLKRADATNKYRAQLDAMYANIQ</sequence>
<evidence type="ECO:0000256" key="5">
    <source>
        <dbReference type="ARBA" id="ARBA00022840"/>
    </source>
</evidence>
<dbReference type="SUPFAM" id="SSF56801">
    <property type="entry name" value="Acetyl-CoA synthetase-like"/>
    <property type="match status" value="1"/>
</dbReference>
<keyword evidence="11" id="KW-1185">Reference proteome</keyword>
<dbReference type="PROSITE" id="PS00455">
    <property type="entry name" value="AMP_BINDING"/>
    <property type="match status" value="1"/>
</dbReference>
<dbReference type="AlphaFoldDB" id="A0A1Y2HQP8"/>
<name>A0A1Y2HQP8_9FUNG</name>
<dbReference type="GO" id="GO:0005524">
    <property type="term" value="F:ATP binding"/>
    <property type="evidence" value="ECO:0007669"/>
    <property type="project" value="UniProtKB-KW"/>
</dbReference>
<keyword evidence="5 7" id="KW-0067">ATP-binding</keyword>
<comment type="catalytic activity">
    <reaction evidence="7">
        <text>a long-chain fatty acid + ATP + CoA = a long-chain fatty acyl-CoA + AMP + diphosphate</text>
        <dbReference type="Rhea" id="RHEA:15421"/>
        <dbReference type="ChEBI" id="CHEBI:30616"/>
        <dbReference type="ChEBI" id="CHEBI:33019"/>
        <dbReference type="ChEBI" id="CHEBI:57287"/>
        <dbReference type="ChEBI" id="CHEBI:57560"/>
        <dbReference type="ChEBI" id="CHEBI:83139"/>
        <dbReference type="ChEBI" id="CHEBI:456215"/>
        <dbReference type="EC" id="6.2.1.3"/>
    </reaction>
</comment>
<dbReference type="Pfam" id="PF00501">
    <property type="entry name" value="AMP-binding"/>
    <property type="match status" value="1"/>
</dbReference>
<accession>A0A1Y2HQP8</accession>
<dbReference type="OrthoDB" id="1700726at2759"/>
<keyword evidence="3 7" id="KW-0547">Nucleotide-binding</keyword>
<dbReference type="InterPro" id="IPR000873">
    <property type="entry name" value="AMP-dep_synth/lig_dom"/>
</dbReference>
<dbReference type="PANTHER" id="PTHR43272">
    <property type="entry name" value="LONG-CHAIN-FATTY-ACID--COA LIGASE"/>
    <property type="match status" value="1"/>
</dbReference>